<keyword evidence="4" id="KW-1185">Reference proteome</keyword>
<feature type="region of interest" description="Disordered" evidence="1">
    <location>
        <begin position="1"/>
        <end position="24"/>
    </location>
</feature>
<keyword evidence="2" id="KW-0812">Transmembrane</keyword>
<name>A0A0G3HLB6_9CORY</name>
<reference evidence="3 4" key="1">
    <citation type="journal article" date="2015" name="Genome Announc.">
        <title>Virulence Factor Genes Detected in the Complete Genome Sequence of Corynebacterium uterequi DSM 45634, Isolated from the Uterus of a Maiden Mare.</title>
        <authorList>
            <person name="Ruckert C."/>
            <person name="Kriete M."/>
            <person name="Jaenicke S."/>
            <person name="Winkler A."/>
            <person name="Tauch A."/>
        </authorList>
    </citation>
    <scope>NUCLEOTIDE SEQUENCE [LARGE SCALE GENOMIC DNA]</scope>
    <source>
        <strain evidence="3 4">DSM 45634</strain>
    </source>
</reference>
<dbReference type="STRING" id="1072256.CUTER_09720"/>
<evidence type="ECO:0008006" key="5">
    <source>
        <dbReference type="Google" id="ProtNLM"/>
    </source>
</evidence>
<keyword evidence="2" id="KW-0472">Membrane</keyword>
<sequence length="488" mass="52446">MISSRSALRPAGAEPSAPADSLDDDWLDTVSAEQDAPRDTRSARWFGVVHDTLSVPFGRLRLAYSFLATTPGKMLATTIVLAMAILAAGFSMSQSSAQRQQGLDELLTQTEPLNFAAHNLYTSLSLADTIATSGFVADGAESSEQLNRYYRQIDQAAVAATQSATGVDPANPRIGELVSTIQRQLPVYTGMVETARTNSRLGNPVGVTYMANASELMRGTLLPAAAELFQITSAHVSHDQKALTTPQWIPLSGLLAAVVFLILAQWGLYRATRRRLNRGFGLATIFMIVAIVWVSASNFMTWQSGSVGFQQASHPWEALTTARILAQQTQTTETFALMRRESAGDTAVSFEEMAQATHAALDAVEARPAVEPSTATTAHIERARQALEDWGEAHDAYLDTLERGDFDEGSRLVTAGSADDGVPSVARSATTLDRQLSALINDARITMRSFIAGGRDATTTVATAVFLLSLAAVLSVAFGIRARLQEYL</sequence>
<gene>
    <name evidence="3" type="ORF">CUTER_09720</name>
</gene>
<evidence type="ECO:0000313" key="3">
    <source>
        <dbReference type="EMBL" id="AKK11912.1"/>
    </source>
</evidence>
<feature type="transmembrane region" description="Helical" evidence="2">
    <location>
        <begin position="248"/>
        <end position="268"/>
    </location>
</feature>
<dbReference type="AlphaFoldDB" id="A0A0G3HLB6"/>
<dbReference type="RefSeq" id="WP_047260228.1">
    <property type="nucleotide sequence ID" value="NZ_CP011546.1"/>
</dbReference>
<feature type="transmembrane region" description="Helical" evidence="2">
    <location>
        <begin position="457"/>
        <end position="480"/>
    </location>
</feature>
<evidence type="ECO:0000256" key="1">
    <source>
        <dbReference type="SAM" id="MobiDB-lite"/>
    </source>
</evidence>
<dbReference type="EMBL" id="CP011546">
    <property type="protein sequence ID" value="AKK11912.1"/>
    <property type="molecule type" value="Genomic_DNA"/>
</dbReference>
<protein>
    <recommendedName>
        <fullName evidence="5">Chemotaxis methyl-accepting receptor HlyB-like 4HB MCP domain-containing protein</fullName>
    </recommendedName>
</protein>
<reference evidence="4" key="2">
    <citation type="submission" date="2015-05" db="EMBL/GenBank/DDBJ databases">
        <title>Complete genome sequence of Corynebacterium uterequi DSM 45634, isolated from the uterus of a maiden mare.</title>
        <authorList>
            <person name="Ruckert C."/>
            <person name="Albersmeier A."/>
            <person name="Winkler A."/>
            <person name="Tauch A."/>
        </authorList>
    </citation>
    <scope>NUCLEOTIDE SEQUENCE [LARGE SCALE GENOMIC DNA]</scope>
    <source>
        <strain evidence="4">DSM 45634</strain>
    </source>
</reference>
<proteinExistence type="predicted"/>
<organism evidence="3 4">
    <name type="scientific">Corynebacterium uterequi</name>
    <dbReference type="NCBI Taxonomy" id="1072256"/>
    <lineage>
        <taxon>Bacteria</taxon>
        <taxon>Bacillati</taxon>
        <taxon>Actinomycetota</taxon>
        <taxon>Actinomycetes</taxon>
        <taxon>Mycobacteriales</taxon>
        <taxon>Corynebacteriaceae</taxon>
        <taxon>Corynebacterium</taxon>
    </lineage>
</organism>
<keyword evidence="2" id="KW-1133">Transmembrane helix</keyword>
<feature type="transmembrane region" description="Helical" evidence="2">
    <location>
        <begin position="280"/>
        <end position="300"/>
    </location>
</feature>
<dbReference type="OrthoDB" id="3218196at2"/>
<dbReference type="Proteomes" id="UP000035548">
    <property type="component" value="Chromosome"/>
</dbReference>
<accession>A0A0G3HLB6</accession>
<dbReference type="PATRIC" id="fig|1072256.5.peg.1915"/>
<dbReference type="KEGG" id="cut:CUTER_09720"/>
<evidence type="ECO:0000256" key="2">
    <source>
        <dbReference type="SAM" id="Phobius"/>
    </source>
</evidence>
<evidence type="ECO:0000313" key="4">
    <source>
        <dbReference type="Proteomes" id="UP000035548"/>
    </source>
</evidence>